<sequence length="94" mass="10854">MNLEELPPYFTPYRTCLETYYKTLDKNGISPLKSALDFIQNISQVNCIIVGINTAEQLQEILGTFNETERLNSDFFESFSIENELIINPSNWVI</sequence>
<evidence type="ECO:0000313" key="2">
    <source>
        <dbReference type="Proteomes" id="UP000018198"/>
    </source>
</evidence>
<name>T2J3W4_CROWT</name>
<dbReference type="AlphaFoldDB" id="T2J3W4"/>
<evidence type="ECO:0008006" key="3">
    <source>
        <dbReference type="Google" id="ProtNLM"/>
    </source>
</evidence>
<protein>
    <recommendedName>
        <fullName evidence="3">NADP-dependent oxidoreductase domain-containing protein</fullName>
    </recommendedName>
</protein>
<gene>
    <name evidence="1" type="ORF">CWATWH0401_3410</name>
</gene>
<proteinExistence type="predicted"/>
<dbReference type="Proteomes" id="UP000018198">
    <property type="component" value="Unassembled WGS sequence"/>
</dbReference>
<comment type="caution">
    <text evidence="1">The sequence shown here is derived from an EMBL/GenBank/DDBJ whole genome shotgun (WGS) entry which is preliminary data.</text>
</comment>
<dbReference type="InterPro" id="IPR036812">
    <property type="entry name" value="NAD(P)_OxRdtase_dom_sf"/>
</dbReference>
<dbReference type="EMBL" id="CAQM01000046">
    <property type="protein sequence ID" value="CCQ59831.1"/>
    <property type="molecule type" value="Genomic_DNA"/>
</dbReference>
<reference evidence="1 2" key="1">
    <citation type="submission" date="2013-01" db="EMBL/GenBank/DDBJ databases">
        <authorList>
            <person name="Bench S."/>
        </authorList>
    </citation>
    <scope>NUCLEOTIDE SEQUENCE [LARGE SCALE GENOMIC DNA]</scope>
    <source>
        <strain evidence="1 2">WH 0401</strain>
    </source>
</reference>
<accession>T2J3W4</accession>
<reference evidence="1 2" key="2">
    <citation type="submission" date="2013-09" db="EMBL/GenBank/DDBJ databases">
        <title>Whole genome comparison of six Crocosphaera watsonii strains with differing phenotypes.</title>
        <authorList>
            <person name="Bench S.R."/>
            <person name="Heller P."/>
            <person name="Frank I."/>
            <person name="Arciniega M."/>
            <person name="Shilova I.N."/>
            <person name="Zehr J.P."/>
        </authorList>
    </citation>
    <scope>NUCLEOTIDE SEQUENCE [LARGE SCALE GENOMIC DNA]</scope>
    <source>
        <strain evidence="1 2">WH 0401</strain>
    </source>
</reference>
<organism evidence="1 2">
    <name type="scientific">Crocosphaera watsonii WH 0401</name>
    <dbReference type="NCBI Taxonomy" id="555881"/>
    <lineage>
        <taxon>Bacteria</taxon>
        <taxon>Bacillati</taxon>
        <taxon>Cyanobacteriota</taxon>
        <taxon>Cyanophyceae</taxon>
        <taxon>Oscillatoriophycideae</taxon>
        <taxon>Chroococcales</taxon>
        <taxon>Aphanothecaceae</taxon>
        <taxon>Crocosphaera</taxon>
    </lineage>
</organism>
<dbReference type="SUPFAM" id="SSF51430">
    <property type="entry name" value="NAD(P)-linked oxidoreductase"/>
    <property type="match status" value="1"/>
</dbReference>
<evidence type="ECO:0000313" key="1">
    <source>
        <dbReference type="EMBL" id="CCQ59831.1"/>
    </source>
</evidence>